<comment type="subunit">
    <text evidence="12">Homohexamer.</text>
</comment>
<dbReference type="KEGG" id="ipo:Ilyop_1532"/>
<comment type="similarity">
    <text evidence="11 12">Belongs to the ribose-phosphate pyrophosphokinase family. Class I subfamily.</text>
</comment>
<dbReference type="Pfam" id="PF14572">
    <property type="entry name" value="Pribosyl_synth"/>
    <property type="match status" value="1"/>
</dbReference>
<dbReference type="Pfam" id="PF13793">
    <property type="entry name" value="Pribosyltran_N"/>
    <property type="match status" value="1"/>
</dbReference>
<evidence type="ECO:0000313" key="14">
    <source>
        <dbReference type="EMBL" id="ADO83311.1"/>
    </source>
</evidence>
<dbReference type="InterPro" id="IPR005946">
    <property type="entry name" value="Rib-P_diPkinase"/>
</dbReference>
<feature type="binding site" evidence="12">
    <location>
        <position position="200"/>
    </location>
    <ligand>
        <name>D-ribose 5-phosphate</name>
        <dbReference type="ChEBI" id="CHEBI:78346"/>
    </ligand>
</feature>
<feature type="active site" evidence="12">
    <location>
        <position position="198"/>
    </location>
</feature>
<dbReference type="AlphaFoldDB" id="E3H8P7"/>
<keyword evidence="7 12" id="KW-0067">ATP-binding</keyword>
<evidence type="ECO:0000313" key="15">
    <source>
        <dbReference type="Proteomes" id="UP000006875"/>
    </source>
</evidence>
<keyword evidence="3 12" id="KW-0479">Metal-binding</keyword>
<dbReference type="STRING" id="572544.Ilyop_1532"/>
<dbReference type="SUPFAM" id="SSF53271">
    <property type="entry name" value="PRTase-like"/>
    <property type="match status" value="1"/>
</dbReference>
<keyword evidence="2 12" id="KW-0808">Transferase</keyword>
<evidence type="ECO:0000256" key="2">
    <source>
        <dbReference type="ARBA" id="ARBA00022679"/>
    </source>
</evidence>
<protein>
    <recommendedName>
        <fullName evidence="12">Ribose-phosphate pyrophosphokinase</fullName>
        <shortName evidence="12">RPPK</shortName>
        <ecNumber evidence="12">2.7.6.1</ecNumber>
    </recommendedName>
    <alternativeName>
        <fullName evidence="12">5-phospho-D-ribosyl alpha-1-diphosphate synthase</fullName>
    </alternativeName>
    <alternativeName>
        <fullName evidence="12">Phosphoribosyl diphosphate synthase</fullName>
    </alternativeName>
    <alternativeName>
        <fullName evidence="12">Phosphoribosyl pyrophosphate synthase</fullName>
        <shortName evidence="12">P-Rib-PP synthase</shortName>
        <shortName evidence="12">PRPP synthase</shortName>
        <shortName evidence="12">PRPPase</shortName>
    </alternativeName>
</protein>
<evidence type="ECO:0000256" key="9">
    <source>
        <dbReference type="ARBA" id="ARBA00049535"/>
    </source>
</evidence>
<evidence type="ECO:0000256" key="8">
    <source>
        <dbReference type="ARBA" id="ARBA00022842"/>
    </source>
</evidence>
<dbReference type="GO" id="GO:0016301">
    <property type="term" value="F:kinase activity"/>
    <property type="evidence" value="ECO:0007669"/>
    <property type="project" value="UniProtKB-KW"/>
</dbReference>
<reference evidence="14 15" key="1">
    <citation type="journal article" date="2010" name="Stand. Genomic Sci.">
        <title>Complete genome sequence of Ilyobacter polytropus type strain (CuHbu1).</title>
        <authorList>
            <person name="Sikorski J."/>
            <person name="Chertkov O."/>
            <person name="Lapidus A."/>
            <person name="Nolan M."/>
            <person name="Lucas S."/>
            <person name="Del Rio T.G."/>
            <person name="Tice H."/>
            <person name="Cheng J.F."/>
            <person name="Tapia R."/>
            <person name="Han C."/>
            <person name="Goodwin L."/>
            <person name="Pitluck S."/>
            <person name="Liolios K."/>
            <person name="Ivanova N."/>
            <person name="Mavromatis K."/>
            <person name="Mikhailova N."/>
            <person name="Pati A."/>
            <person name="Chen A."/>
            <person name="Palaniappan K."/>
            <person name="Land M."/>
            <person name="Hauser L."/>
            <person name="Chang Y.J."/>
            <person name="Jeffries C.D."/>
            <person name="Brambilla E."/>
            <person name="Yasawong M."/>
            <person name="Rohde M."/>
            <person name="Pukall R."/>
            <person name="Spring S."/>
            <person name="Goker M."/>
            <person name="Woyke T."/>
            <person name="Bristow J."/>
            <person name="Eisen J.A."/>
            <person name="Markowitz V."/>
            <person name="Hugenholtz P."/>
            <person name="Kyrpides N.C."/>
            <person name="Klenk H.P."/>
        </authorList>
    </citation>
    <scope>NUCLEOTIDE SEQUENCE [LARGE SCALE GENOMIC DNA]</scope>
    <source>
        <strain evidence="15">ATCC 51220 / DSM 2926 / LMG 16218 / CuHBu1</strain>
    </source>
</reference>
<dbReference type="InterPro" id="IPR029099">
    <property type="entry name" value="Pribosyltran_N"/>
</dbReference>
<evidence type="ECO:0000256" key="4">
    <source>
        <dbReference type="ARBA" id="ARBA00022727"/>
    </source>
</evidence>
<evidence type="ECO:0000256" key="7">
    <source>
        <dbReference type="ARBA" id="ARBA00022840"/>
    </source>
</evidence>
<feature type="binding site" evidence="12">
    <location>
        <begin position="100"/>
        <end position="101"/>
    </location>
    <ligand>
        <name>ATP</name>
        <dbReference type="ChEBI" id="CHEBI:30616"/>
    </ligand>
</feature>
<dbReference type="RefSeq" id="WP_013387978.1">
    <property type="nucleotide sequence ID" value="NC_014632.1"/>
</dbReference>
<comment type="pathway">
    <text evidence="1 12">Metabolic intermediate biosynthesis; 5-phospho-alpha-D-ribose 1-diphosphate biosynthesis; 5-phospho-alpha-D-ribose 1-diphosphate from D-ribose 5-phosphate (route I): step 1/1.</text>
</comment>
<feature type="binding site" evidence="12">
    <location>
        <position position="134"/>
    </location>
    <ligand>
        <name>Mg(2+)</name>
        <dbReference type="ChEBI" id="CHEBI:18420"/>
    </ligand>
</feature>
<name>E3H8P7_ILYPC</name>
<keyword evidence="5 12" id="KW-0547">Nucleotide-binding</keyword>
<evidence type="ECO:0000256" key="10">
    <source>
        <dbReference type="ARBA" id="ARBA00054914"/>
    </source>
</evidence>
<keyword evidence="12" id="KW-0963">Cytoplasm</keyword>
<feature type="binding site" evidence="12">
    <location>
        <begin position="228"/>
        <end position="232"/>
    </location>
    <ligand>
        <name>D-ribose 5-phosphate</name>
        <dbReference type="ChEBI" id="CHEBI:78346"/>
    </ligand>
</feature>
<dbReference type="UniPathway" id="UPA00087">
    <property type="reaction ID" value="UER00172"/>
</dbReference>
<dbReference type="GO" id="GO:0002189">
    <property type="term" value="C:ribose phosphate diphosphokinase complex"/>
    <property type="evidence" value="ECO:0007669"/>
    <property type="project" value="TreeGrafter"/>
</dbReference>
<dbReference type="GO" id="GO:0000287">
    <property type="term" value="F:magnesium ion binding"/>
    <property type="evidence" value="ECO:0007669"/>
    <property type="project" value="UniProtKB-UniRule"/>
</dbReference>
<comment type="function">
    <text evidence="10 12">Involved in the biosynthesis of the central metabolite phospho-alpha-D-ribosyl-1-pyrophosphate (PRPP) via the transfer of pyrophosphoryl group from ATP to 1-hydroxyl of ribose-5-phosphate (Rib-5-P).</text>
</comment>
<evidence type="ECO:0000256" key="6">
    <source>
        <dbReference type="ARBA" id="ARBA00022777"/>
    </source>
</evidence>
<dbReference type="Gene3D" id="3.40.50.2020">
    <property type="match status" value="2"/>
</dbReference>
<dbReference type="GO" id="GO:0004749">
    <property type="term" value="F:ribose phosphate diphosphokinase activity"/>
    <property type="evidence" value="ECO:0007669"/>
    <property type="project" value="UniProtKB-UniRule"/>
</dbReference>
<gene>
    <name evidence="12" type="primary">prs</name>
    <name evidence="14" type="ordered locus">Ilyop_1532</name>
</gene>
<dbReference type="PANTHER" id="PTHR10210:SF41">
    <property type="entry name" value="RIBOSE-PHOSPHATE PYROPHOSPHOKINASE 1, CHLOROPLASTIC"/>
    <property type="match status" value="1"/>
</dbReference>
<dbReference type="EMBL" id="CP002281">
    <property type="protein sequence ID" value="ADO83311.1"/>
    <property type="molecule type" value="Genomic_DNA"/>
</dbReference>
<comment type="catalytic activity">
    <reaction evidence="9 12">
        <text>D-ribose 5-phosphate + ATP = 5-phospho-alpha-D-ribose 1-diphosphate + AMP + H(+)</text>
        <dbReference type="Rhea" id="RHEA:15609"/>
        <dbReference type="ChEBI" id="CHEBI:15378"/>
        <dbReference type="ChEBI" id="CHEBI:30616"/>
        <dbReference type="ChEBI" id="CHEBI:58017"/>
        <dbReference type="ChEBI" id="CHEBI:78346"/>
        <dbReference type="ChEBI" id="CHEBI:456215"/>
        <dbReference type="EC" id="2.7.6.1"/>
    </reaction>
</comment>
<dbReference type="HOGENOM" id="CLU_033546_1_0_0"/>
<dbReference type="PANTHER" id="PTHR10210">
    <property type="entry name" value="RIBOSE-PHOSPHATE DIPHOSPHOKINASE FAMILY MEMBER"/>
    <property type="match status" value="1"/>
</dbReference>
<dbReference type="InterPro" id="IPR000836">
    <property type="entry name" value="PRTase_dom"/>
</dbReference>
<keyword evidence="6 12" id="KW-0418">Kinase</keyword>
<evidence type="ECO:0000256" key="3">
    <source>
        <dbReference type="ARBA" id="ARBA00022723"/>
    </source>
</evidence>
<evidence type="ECO:0000256" key="11">
    <source>
        <dbReference type="ARBA" id="ARBA00061444"/>
    </source>
</evidence>
<feature type="binding site" evidence="12">
    <location>
        <position position="224"/>
    </location>
    <ligand>
        <name>D-ribose 5-phosphate</name>
        <dbReference type="ChEBI" id="CHEBI:78346"/>
    </ligand>
</feature>
<dbReference type="HAMAP" id="MF_00583_B">
    <property type="entry name" value="RibP_PPkinase_B"/>
    <property type="match status" value="1"/>
</dbReference>
<dbReference type="EC" id="2.7.6.1" evidence="12"/>
<dbReference type="FunFam" id="3.40.50.2020:FF:000001">
    <property type="entry name" value="Ribose-phosphate pyrophosphokinase"/>
    <property type="match status" value="1"/>
</dbReference>
<dbReference type="GO" id="GO:0009156">
    <property type="term" value="P:ribonucleoside monophosphate biosynthetic process"/>
    <property type="evidence" value="ECO:0007669"/>
    <property type="project" value="InterPro"/>
</dbReference>
<dbReference type="InterPro" id="IPR029057">
    <property type="entry name" value="PRTase-like"/>
</dbReference>
<keyword evidence="8 12" id="KW-0460">Magnesium</keyword>
<comment type="cofactor">
    <cofactor evidence="12">
        <name>Mg(2+)</name>
        <dbReference type="ChEBI" id="CHEBI:18420"/>
    </cofactor>
    <text evidence="12">Binds 2 Mg(2+) ions per subunit.</text>
</comment>
<dbReference type="GO" id="GO:0005737">
    <property type="term" value="C:cytoplasm"/>
    <property type="evidence" value="ECO:0007669"/>
    <property type="project" value="UniProtKB-SubCell"/>
</dbReference>
<dbReference type="GO" id="GO:0006164">
    <property type="term" value="P:purine nucleotide biosynthetic process"/>
    <property type="evidence" value="ECO:0007669"/>
    <property type="project" value="TreeGrafter"/>
</dbReference>
<dbReference type="CDD" id="cd06223">
    <property type="entry name" value="PRTases_typeI"/>
    <property type="match status" value="1"/>
</dbReference>
<dbReference type="PROSITE" id="PS00114">
    <property type="entry name" value="PRPP_SYNTHASE"/>
    <property type="match status" value="1"/>
</dbReference>
<dbReference type="eggNOG" id="COG0462">
    <property type="taxonomic scope" value="Bacteria"/>
</dbReference>
<keyword evidence="4 12" id="KW-0545">Nucleotide biosynthesis</keyword>
<dbReference type="SMART" id="SM01400">
    <property type="entry name" value="Pribosyltran_N"/>
    <property type="match status" value="1"/>
</dbReference>
<evidence type="ECO:0000256" key="12">
    <source>
        <dbReference type="HAMAP-Rule" id="MF_00583"/>
    </source>
</evidence>
<dbReference type="GO" id="GO:0005524">
    <property type="term" value="F:ATP binding"/>
    <property type="evidence" value="ECO:0007669"/>
    <property type="project" value="UniProtKB-KW"/>
</dbReference>
<evidence type="ECO:0000259" key="13">
    <source>
        <dbReference type="Pfam" id="PF13793"/>
    </source>
</evidence>
<proteinExistence type="inferred from homology"/>
<dbReference type="OrthoDB" id="9777067at2"/>
<dbReference type="InterPro" id="IPR000842">
    <property type="entry name" value="PRib_PP_synth_CS"/>
</dbReference>
<feature type="domain" description="Ribose-phosphate pyrophosphokinase N-terminal" evidence="13">
    <location>
        <begin position="8"/>
        <end position="124"/>
    </location>
</feature>
<dbReference type="NCBIfam" id="NF002320">
    <property type="entry name" value="PRK01259.1"/>
    <property type="match status" value="1"/>
</dbReference>
<evidence type="ECO:0000256" key="5">
    <source>
        <dbReference type="ARBA" id="ARBA00022741"/>
    </source>
</evidence>
<dbReference type="Proteomes" id="UP000006875">
    <property type="component" value="Chromosome"/>
</dbReference>
<feature type="binding site" evidence="12">
    <location>
        <position position="175"/>
    </location>
    <ligand>
        <name>Mg(2+)</name>
        <dbReference type="ChEBI" id="CHEBI:18420"/>
    </ligand>
</feature>
<organism evidence="14 15">
    <name type="scientific">Ilyobacter polytropus (strain ATCC 51220 / DSM 2926 / LMG 16218 / CuHBu1)</name>
    <dbReference type="NCBI Taxonomy" id="572544"/>
    <lineage>
        <taxon>Bacteria</taxon>
        <taxon>Fusobacteriati</taxon>
        <taxon>Fusobacteriota</taxon>
        <taxon>Fusobacteriia</taxon>
        <taxon>Fusobacteriales</taxon>
        <taxon>Fusobacteriaceae</taxon>
        <taxon>Ilyobacter</taxon>
    </lineage>
</organism>
<dbReference type="InterPro" id="IPR037515">
    <property type="entry name" value="Rib-P_diPkinase_bac"/>
</dbReference>
<comment type="subcellular location">
    <subcellularLocation>
        <location evidence="12">Cytoplasm</location>
    </subcellularLocation>
</comment>
<feature type="binding site" evidence="12">
    <location>
        <begin position="41"/>
        <end position="43"/>
    </location>
    <ligand>
        <name>ATP</name>
        <dbReference type="ChEBI" id="CHEBI:30616"/>
    </ligand>
</feature>
<dbReference type="NCBIfam" id="TIGR01251">
    <property type="entry name" value="ribP_PPkin"/>
    <property type="match status" value="1"/>
</dbReference>
<keyword evidence="15" id="KW-1185">Reference proteome</keyword>
<evidence type="ECO:0000256" key="1">
    <source>
        <dbReference type="ARBA" id="ARBA00004996"/>
    </source>
</evidence>
<sequence>MIREARDVKIFTGNSNINLARKIAEKCGLPLGDANIVRFKDGEIYARINETVRGCDVFIIQPTSEPVNENLMELLIFIDALKRASVKTINVVIPYYGYARQDRKASPREPITSKLVANLLTVAGASRILTMDLHANQIQGFFDIPVDHLQALPILAKYFIEKGLSGDNVVVVSPDVGGVKRARKLSEWLDCKIAIIDKRRPKPNMSEVMNLIGEVEGKTAIFIDDMIDTAGTITNGAEAIIKRGAKEAYACCTHGILSGPAMERLEASPLKEVVVTDSINLVEEKKIGKIKVLSVDLLFAEAIKRIVNNESISELFDKR</sequence>
<accession>E3H8P7</accession>
<dbReference type="GO" id="GO:0006015">
    <property type="term" value="P:5-phosphoribose 1-diphosphate biosynthetic process"/>
    <property type="evidence" value="ECO:0007669"/>
    <property type="project" value="UniProtKB-UniRule"/>
</dbReference>